<protein>
    <submittedName>
        <fullName evidence="2">Uncharacterized protein</fullName>
    </submittedName>
</protein>
<sequence length="88" mass="9434">MYNPPTNRPSGEPQPAPYNLPAGTRVVLRDEGHQWAAYPERGGPATRLEADEYESRALLTGWGWIVVNRITGGGPVTALRGPTGHGGL</sequence>
<dbReference type="RefSeq" id="WP_160754600.1">
    <property type="nucleotide sequence ID" value="NZ_WTYL01000001.1"/>
</dbReference>
<proteinExistence type="predicted"/>
<organism evidence="2 3">
    <name type="scientific">Allopontixanthobacter sediminis</name>
    <dbReference type="NCBI Taxonomy" id="1689985"/>
    <lineage>
        <taxon>Bacteria</taxon>
        <taxon>Pseudomonadati</taxon>
        <taxon>Pseudomonadota</taxon>
        <taxon>Alphaproteobacteria</taxon>
        <taxon>Sphingomonadales</taxon>
        <taxon>Erythrobacteraceae</taxon>
        <taxon>Allopontixanthobacter</taxon>
    </lineage>
</organism>
<comment type="caution">
    <text evidence="2">The sequence shown here is derived from an EMBL/GenBank/DDBJ whole genome shotgun (WGS) entry which is preliminary data.</text>
</comment>
<evidence type="ECO:0000313" key="3">
    <source>
        <dbReference type="Proteomes" id="UP000431922"/>
    </source>
</evidence>
<name>A0A845AYD6_9SPHN</name>
<keyword evidence="3" id="KW-1185">Reference proteome</keyword>
<dbReference type="AlphaFoldDB" id="A0A845AYD6"/>
<evidence type="ECO:0000313" key="2">
    <source>
        <dbReference type="EMBL" id="MXP42946.1"/>
    </source>
</evidence>
<accession>A0A845AYD6</accession>
<dbReference type="Proteomes" id="UP000431922">
    <property type="component" value="Unassembled WGS sequence"/>
</dbReference>
<feature type="region of interest" description="Disordered" evidence="1">
    <location>
        <begin position="1"/>
        <end position="21"/>
    </location>
</feature>
<dbReference type="EMBL" id="WTYL01000001">
    <property type="protein sequence ID" value="MXP42946.1"/>
    <property type="molecule type" value="Genomic_DNA"/>
</dbReference>
<reference evidence="2 3" key="1">
    <citation type="submission" date="2019-12" db="EMBL/GenBank/DDBJ databases">
        <title>Genomic-based taxomic classification of the family Erythrobacteraceae.</title>
        <authorList>
            <person name="Xu L."/>
        </authorList>
    </citation>
    <scope>NUCLEOTIDE SEQUENCE [LARGE SCALE GENOMIC DNA]</scope>
    <source>
        <strain evidence="2 3">KCTC 42453</strain>
    </source>
</reference>
<gene>
    <name evidence="2" type="ORF">GRI65_00585</name>
</gene>
<evidence type="ECO:0000256" key="1">
    <source>
        <dbReference type="SAM" id="MobiDB-lite"/>
    </source>
</evidence>